<dbReference type="EMBL" id="AGNL01021104">
    <property type="protein sequence ID" value="EJK60438.1"/>
    <property type="molecule type" value="Genomic_DNA"/>
</dbReference>
<feature type="region of interest" description="Disordered" evidence="1">
    <location>
        <begin position="235"/>
        <end position="272"/>
    </location>
</feature>
<sequence length="272" mass="30571">MMKAYRTTSALAPRKTVGNCFRPRRRRHLPAGTTRRRVPSSPVSSIAKDVGEIVCAERRLYDIRQQVVRISRFVRSRLSTRRYIDGDREVHRRAEGSRCKSKPTQHRRVYDEEVLHSIDSKSGEEHASALSSLPVSARKSKHGAKLAAKNFGQKVVAELTAPCLPPSIELPRLVNQETMQYTKPEAVNWLTEHTAKKTTRRARAIDLMIKLGYAPASVRTLQRLLKSKEQGDLVLDDGWGDSASGRKRKMTESDLDEVVSTLTAGETTGLKE</sequence>
<evidence type="ECO:0000313" key="3">
    <source>
        <dbReference type="Proteomes" id="UP000266841"/>
    </source>
</evidence>
<reference evidence="2 3" key="1">
    <citation type="journal article" date="2012" name="Genome Biol.">
        <title>Genome and low-iron response of an oceanic diatom adapted to chronic iron limitation.</title>
        <authorList>
            <person name="Lommer M."/>
            <person name="Specht M."/>
            <person name="Roy A.S."/>
            <person name="Kraemer L."/>
            <person name="Andreson R."/>
            <person name="Gutowska M.A."/>
            <person name="Wolf J."/>
            <person name="Bergner S.V."/>
            <person name="Schilhabel M.B."/>
            <person name="Klostermeier U.C."/>
            <person name="Beiko R.G."/>
            <person name="Rosenstiel P."/>
            <person name="Hippler M."/>
            <person name="Laroche J."/>
        </authorList>
    </citation>
    <scope>NUCLEOTIDE SEQUENCE [LARGE SCALE GENOMIC DNA]</scope>
    <source>
        <strain evidence="2 3">CCMP1005</strain>
    </source>
</reference>
<protein>
    <submittedName>
        <fullName evidence="2">Uncharacterized protein</fullName>
    </submittedName>
</protein>
<organism evidence="2 3">
    <name type="scientific">Thalassiosira oceanica</name>
    <name type="common">Marine diatom</name>
    <dbReference type="NCBI Taxonomy" id="159749"/>
    <lineage>
        <taxon>Eukaryota</taxon>
        <taxon>Sar</taxon>
        <taxon>Stramenopiles</taxon>
        <taxon>Ochrophyta</taxon>
        <taxon>Bacillariophyta</taxon>
        <taxon>Coscinodiscophyceae</taxon>
        <taxon>Thalassiosirophycidae</taxon>
        <taxon>Thalassiosirales</taxon>
        <taxon>Thalassiosiraceae</taxon>
        <taxon>Thalassiosira</taxon>
    </lineage>
</organism>
<proteinExistence type="predicted"/>
<evidence type="ECO:0000313" key="2">
    <source>
        <dbReference type="EMBL" id="EJK60438.1"/>
    </source>
</evidence>
<comment type="caution">
    <text evidence="2">The sequence shown here is derived from an EMBL/GenBank/DDBJ whole genome shotgun (WGS) entry which is preliminary data.</text>
</comment>
<evidence type="ECO:0000256" key="1">
    <source>
        <dbReference type="SAM" id="MobiDB-lite"/>
    </source>
</evidence>
<dbReference type="Proteomes" id="UP000266841">
    <property type="component" value="Unassembled WGS sequence"/>
</dbReference>
<gene>
    <name evidence="2" type="ORF">THAOC_19212</name>
</gene>
<dbReference type="AlphaFoldDB" id="K0S2V5"/>
<name>K0S2V5_THAOC</name>
<keyword evidence="3" id="KW-1185">Reference proteome</keyword>
<accession>K0S2V5</accession>